<dbReference type="OrthoDB" id="9990574at2"/>
<protein>
    <submittedName>
        <fullName evidence="1">Uncharacterized protein</fullName>
    </submittedName>
</protein>
<sequence length="117" mass="13683">MTITPDDQEAKDQDIEVKIDVEEFVATILTFPCFEDAKLDKEPAELFEIIMNAYRQDNLTEEQDLVVELLLHMSEPSSSFNLKRASEVWTEEDLNAFWDVICPSYEEFEEEGFDHNQ</sequence>
<dbReference type="RefSeq" id="WP_132318966.1">
    <property type="nucleotide sequence ID" value="NZ_FWZT01000008.1"/>
</dbReference>
<dbReference type="EMBL" id="FWZT01000008">
    <property type="protein sequence ID" value="SMF25692.1"/>
    <property type="molecule type" value="Genomic_DNA"/>
</dbReference>
<dbReference type="STRING" id="1513793.SAMN06296036_10890"/>
<keyword evidence="2" id="KW-1185">Reference proteome</keyword>
<dbReference type="Proteomes" id="UP000192907">
    <property type="component" value="Unassembled WGS sequence"/>
</dbReference>
<organism evidence="1 2">
    <name type="scientific">Pseudobacteriovorax antillogorgiicola</name>
    <dbReference type="NCBI Taxonomy" id="1513793"/>
    <lineage>
        <taxon>Bacteria</taxon>
        <taxon>Pseudomonadati</taxon>
        <taxon>Bdellovibrionota</taxon>
        <taxon>Oligoflexia</taxon>
        <taxon>Oligoflexales</taxon>
        <taxon>Pseudobacteriovoracaceae</taxon>
        <taxon>Pseudobacteriovorax</taxon>
    </lineage>
</organism>
<gene>
    <name evidence="1" type="ORF">SAMN06296036_10890</name>
</gene>
<reference evidence="2" key="1">
    <citation type="submission" date="2017-04" db="EMBL/GenBank/DDBJ databases">
        <authorList>
            <person name="Varghese N."/>
            <person name="Submissions S."/>
        </authorList>
    </citation>
    <scope>NUCLEOTIDE SEQUENCE [LARGE SCALE GENOMIC DNA]</scope>
    <source>
        <strain evidence="2">RKEM611</strain>
    </source>
</reference>
<dbReference type="AlphaFoldDB" id="A0A1Y6BSH0"/>
<evidence type="ECO:0000313" key="1">
    <source>
        <dbReference type="EMBL" id="SMF25692.1"/>
    </source>
</evidence>
<name>A0A1Y6BSH0_9BACT</name>
<proteinExistence type="predicted"/>
<evidence type="ECO:0000313" key="2">
    <source>
        <dbReference type="Proteomes" id="UP000192907"/>
    </source>
</evidence>
<accession>A0A1Y6BSH0</accession>